<dbReference type="KEGG" id="ppsc:EHS13_15730"/>
<gene>
    <name evidence="8" type="primary">flgB</name>
    <name evidence="8" type="ORF">EHS13_15730</name>
</gene>
<evidence type="ECO:0000313" key="9">
    <source>
        <dbReference type="Proteomes" id="UP000426246"/>
    </source>
</evidence>
<organism evidence="8 9">
    <name type="scientific">Paenibacillus psychroresistens</name>
    <dbReference type="NCBI Taxonomy" id="1778678"/>
    <lineage>
        <taxon>Bacteria</taxon>
        <taxon>Bacillati</taxon>
        <taxon>Bacillota</taxon>
        <taxon>Bacilli</taxon>
        <taxon>Bacillales</taxon>
        <taxon>Paenibacillaceae</taxon>
        <taxon>Paenibacillus</taxon>
    </lineage>
</organism>
<evidence type="ECO:0000256" key="2">
    <source>
        <dbReference type="ARBA" id="ARBA00009677"/>
    </source>
</evidence>
<comment type="subcellular location">
    <subcellularLocation>
        <location evidence="1 6">Bacterial flagellum basal body</location>
    </subcellularLocation>
</comment>
<comment type="similarity">
    <text evidence="2 6">Belongs to the flagella basal body rod proteins family.</text>
</comment>
<dbReference type="EMBL" id="CP034235">
    <property type="protein sequence ID" value="QGQ96225.1"/>
    <property type="molecule type" value="Genomic_DNA"/>
</dbReference>
<dbReference type="InterPro" id="IPR006300">
    <property type="entry name" value="FlgB"/>
</dbReference>
<evidence type="ECO:0000256" key="6">
    <source>
        <dbReference type="PIRNR" id="PIRNR002889"/>
    </source>
</evidence>
<dbReference type="GO" id="GO:0071978">
    <property type="term" value="P:bacterial-type flagellum-dependent swarming motility"/>
    <property type="evidence" value="ECO:0007669"/>
    <property type="project" value="TreeGrafter"/>
</dbReference>
<feature type="domain" description="Flagellar basal body rod protein N-terminal" evidence="7">
    <location>
        <begin position="18"/>
        <end position="39"/>
    </location>
</feature>
<keyword evidence="9" id="KW-1185">Reference proteome</keyword>
<keyword evidence="8" id="KW-0969">Cilium</keyword>
<evidence type="ECO:0000256" key="5">
    <source>
        <dbReference type="ARBA" id="ARBA00024934"/>
    </source>
</evidence>
<dbReference type="NCBIfam" id="TIGR01396">
    <property type="entry name" value="FlgB"/>
    <property type="match status" value="1"/>
</dbReference>
<evidence type="ECO:0000256" key="3">
    <source>
        <dbReference type="ARBA" id="ARBA00014376"/>
    </source>
</evidence>
<dbReference type="Proteomes" id="UP000426246">
    <property type="component" value="Chromosome"/>
</dbReference>
<dbReference type="RefSeq" id="WP_155701261.1">
    <property type="nucleotide sequence ID" value="NZ_CP034235.1"/>
</dbReference>
<comment type="subunit">
    <text evidence="6">The basal body constitutes a major portion of the flagellar organelle and consists of a number of rings mounted on a central rod.</text>
</comment>
<keyword evidence="4 6" id="KW-0975">Bacterial flagellum</keyword>
<comment type="function">
    <text evidence="5 6">Structural component of flagellum, the bacterial motility apparatus. Part of the rod structure of flagellar basal body.</text>
</comment>
<reference evidence="9" key="1">
    <citation type="submission" date="2018-11" db="EMBL/GenBank/DDBJ databases">
        <title>Complete genome sequence of Paenibacillus sp. ML311-T8.</title>
        <authorList>
            <person name="Nam Y.-D."/>
            <person name="Kang J."/>
            <person name="Chung W.-H."/>
            <person name="Park Y.S."/>
        </authorList>
    </citation>
    <scope>NUCLEOTIDE SEQUENCE [LARGE SCALE GENOMIC DNA]</scope>
    <source>
        <strain evidence="9">ML311-T8</strain>
    </source>
</reference>
<evidence type="ECO:0000256" key="1">
    <source>
        <dbReference type="ARBA" id="ARBA00004117"/>
    </source>
</evidence>
<dbReference type="OrthoDB" id="9792068at2"/>
<keyword evidence="8" id="KW-0282">Flagellum</keyword>
<protein>
    <recommendedName>
        <fullName evidence="3 6">Flagellar basal body rod protein FlgB</fullName>
    </recommendedName>
</protein>
<accession>A0A6B8RL34</accession>
<name>A0A6B8RL34_9BACL</name>
<proteinExistence type="inferred from homology"/>
<dbReference type="PANTHER" id="PTHR30435">
    <property type="entry name" value="FLAGELLAR PROTEIN"/>
    <property type="match status" value="1"/>
</dbReference>
<dbReference type="GO" id="GO:0030694">
    <property type="term" value="C:bacterial-type flagellum basal body, rod"/>
    <property type="evidence" value="ECO:0007669"/>
    <property type="project" value="InterPro"/>
</dbReference>
<dbReference type="PIRSF" id="PIRSF002889">
    <property type="entry name" value="Rod_FlgB"/>
    <property type="match status" value="1"/>
</dbReference>
<evidence type="ECO:0000256" key="4">
    <source>
        <dbReference type="ARBA" id="ARBA00023143"/>
    </source>
</evidence>
<evidence type="ECO:0000313" key="8">
    <source>
        <dbReference type="EMBL" id="QGQ96225.1"/>
    </source>
</evidence>
<sequence length="135" mass="15267">MFSINKPSFQLLEKSLDAATMRQRTITNNIANVDTPYFKRSDVTFESLLQKEMGTSPTLASYRTDARHFSFGGSLQQISPQISEDQASIMNNNLNNVDMDTEMSQMAKNQLSYNTEIQMVNHEFKIMRSAISGGK</sequence>
<dbReference type="AlphaFoldDB" id="A0A6B8RL34"/>
<dbReference type="PANTHER" id="PTHR30435:SF12">
    <property type="entry name" value="FLAGELLAR BASAL BODY ROD PROTEIN FLGB"/>
    <property type="match status" value="1"/>
</dbReference>
<dbReference type="Pfam" id="PF00460">
    <property type="entry name" value="Flg_bb_rod"/>
    <property type="match status" value="1"/>
</dbReference>
<dbReference type="InterPro" id="IPR001444">
    <property type="entry name" value="Flag_bb_rod_N"/>
</dbReference>
<evidence type="ECO:0000259" key="7">
    <source>
        <dbReference type="Pfam" id="PF00460"/>
    </source>
</evidence>
<keyword evidence="8" id="KW-0966">Cell projection</keyword>